<evidence type="ECO:0000313" key="1">
    <source>
        <dbReference type="EMBL" id="JAH45524.1"/>
    </source>
</evidence>
<reference evidence="1" key="2">
    <citation type="journal article" date="2015" name="Fish Shellfish Immunol.">
        <title>Early steps in the European eel (Anguilla anguilla)-Vibrio vulnificus interaction in the gills: Role of the RtxA13 toxin.</title>
        <authorList>
            <person name="Callol A."/>
            <person name="Pajuelo D."/>
            <person name="Ebbesson L."/>
            <person name="Teles M."/>
            <person name="MacKenzie S."/>
            <person name="Amaro C."/>
        </authorList>
    </citation>
    <scope>NUCLEOTIDE SEQUENCE</scope>
</reference>
<accession>A0A0E9SVY5</accession>
<organism evidence="1">
    <name type="scientific">Anguilla anguilla</name>
    <name type="common">European freshwater eel</name>
    <name type="synonym">Muraena anguilla</name>
    <dbReference type="NCBI Taxonomy" id="7936"/>
    <lineage>
        <taxon>Eukaryota</taxon>
        <taxon>Metazoa</taxon>
        <taxon>Chordata</taxon>
        <taxon>Craniata</taxon>
        <taxon>Vertebrata</taxon>
        <taxon>Euteleostomi</taxon>
        <taxon>Actinopterygii</taxon>
        <taxon>Neopterygii</taxon>
        <taxon>Teleostei</taxon>
        <taxon>Anguilliformes</taxon>
        <taxon>Anguillidae</taxon>
        <taxon>Anguilla</taxon>
    </lineage>
</organism>
<sequence length="65" mass="7157">MSVFLCACLCVHYSYLSNVSVLIPMTVYTCVCVCVRTCSVHTYLLKVPFPLARSTSSFGKVTLSL</sequence>
<reference evidence="1" key="1">
    <citation type="submission" date="2014-11" db="EMBL/GenBank/DDBJ databases">
        <authorList>
            <person name="Amaro Gonzalez C."/>
        </authorList>
    </citation>
    <scope>NUCLEOTIDE SEQUENCE</scope>
</reference>
<protein>
    <submittedName>
        <fullName evidence="1">Uncharacterized protein</fullName>
    </submittedName>
</protein>
<dbReference type="EMBL" id="GBXM01063053">
    <property type="protein sequence ID" value="JAH45524.1"/>
    <property type="molecule type" value="Transcribed_RNA"/>
</dbReference>
<dbReference type="AlphaFoldDB" id="A0A0E9SVY5"/>
<proteinExistence type="predicted"/>
<name>A0A0E9SVY5_ANGAN</name>